<evidence type="ECO:0000313" key="8">
    <source>
        <dbReference type="EMBL" id="MPV87697.1"/>
    </source>
</evidence>
<evidence type="ECO:0000313" key="9">
    <source>
        <dbReference type="Proteomes" id="UP000429644"/>
    </source>
</evidence>
<reference evidence="8 9" key="1">
    <citation type="submission" date="2019-10" db="EMBL/GenBank/DDBJ databases">
        <title>Georgenia wutianyii sp. nov. and Georgenia yuyongxinii sp. nov. isolated from plateau pika (Ochotona curzoniae) in the Qinghai-Tibet plateau of China.</title>
        <authorList>
            <person name="Tian Z."/>
        </authorList>
    </citation>
    <scope>NUCLEOTIDE SEQUENCE [LARGE SCALE GENOMIC DNA]</scope>
    <source>
        <strain evidence="8 9">JCM 15130</strain>
    </source>
</reference>
<feature type="domain" description="HTH luxR-type" evidence="6">
    <location>
        <begin position="186"/>
        <end position="251"/>
    </location>
</feature>
<dbReference type="PRINTS" id="PR00038">
    <property type="entry name" value="HTHLUXR"/>
</dbReference>
<dbReference type="CDD" id="cd06170">
    <property type="entry name" value="LuxR_C_like"/>
    <property type="match status" value="1"/>
</dbReference>
<evidence type="ECO:0000256" key="2">
    <source>
        <dbReference type="ARBA" id="ARBA00023015"/>
    </source>
</evidence>
<dbReference type="GO" id="GO:0000160">
    <property type="term" value="P:phosphorelay signal transduction system"/>
    <property type="evidence" value="ECO:0007669"/>
    <property type="project" value="InterPro"/>
</dbReference>
<evidence type="ECO:0000259" key="6">
    <source>
        <dbReference type="PROSITE" id="PS50043"/>
    </source>
</evidence>
<dbReference type="InterPro" id="IPR039420">
    <property type="entry name" value="WalR-like"/>
</dbReference>
<keyword evidence="1 5" id="KW-0597">Phosphoprotein</keyword>
<keyword evidence="3" id="KW-0238">DNA-binding</keyword>
<accession>A0A7J9USV0</accession>
<comment type="caution">
    <text evidence="8">The sequence shown here is derived from an EMBL/GenBank/DDBJ whole genome shotgun (WGS) entry which is preliminary data.</text>
</comment>
<dbReference type="SUPFAM" id="SSF46894">
    <property type="entry name" value="C-terminal effector domain of the bipartite response regulators"/>
    <property type="match status" value="1"/>
</dbReference>
<dbReference type="PROSITE" id="PS00622">
    <property type="entry name" value="HTH_LUXR_1"/>
    <property type="match status" value="1"/>
</dbReference>
<dbReference type="EMBL" id="WHPD01000741">
    <property type="protein sequence ID" value="MPV87697.1"/>
    <property type="molecule type" value="Genomic_DNA"/>
</dbReference>
<dbReference type="Gene3D" id="3.40.50.2300">
    <property type="match status" value="1"/>
</dbReference>
<evidence type="ECO:0000256" key="4">
    <source>
        <dbReference type="ARBA" id="ARBA00023163"/>
    </source>
</evidence>
<protein>
    <submittedName>
        <fullName evidence="8">Response regulator</fullName>
    </submittedName>
</protein>
<dbReference type="PROSITE" id="PS50110">
    <property type="entry name" value="RESPONSE_REGULATORY"/>
    <property type="match status" value="1"/>
</dbReference>
<dbReference type="OrthoDB" id="9808843at2"/>
<dbReference type="Pfam" id="PF00072">
    <property type="entry name" value="Response_reg"/>
    <property type="match status" value="1"/>
</dbReference>
<dbReference type="InterPro" id="IPR016032">
    <property type="entry name" value="Sig_transdc_resp-reg_C-effctor"/>
</dbReference>
<dbReference type="InterPro" id="IPR058245">
    <property type="entry name" value="NreC/VraR/RcsB-like_REC"/>
</dbReference>
<keyword evidence="9" id="KW-1185">Reference proteome</keyword>
<dbReference type="InterPro" id="IPR011006">
    <property type="entry name" value="CheY-like_superfamily"/>
</dbReference>
<dbReference type="InterPro" id="IPR001789">
    <property type="entry name" value="Sig_transdc_resp-reg_receiver"/>
</dbReference>
<organism evidence="8 9">
    <name type="scientific">Georgenia ruanii</name>
    <dbReference type="NCBI Taxonomy" id="348442"/>
    <lineage>
        <taxon>Bacteria</taxon>
        <taxon>Bacillati</taxon>
        <taxon>Actinomycetota</taxon>
        <taxon>Actinomycetes</taxon>
        <taxon>Micrococcales</taxon>
        <taxon>Bogoriellaceae</taxon>
        <taxon>Georgenia</taxon>
    </lineage>
</organism>
<dbReference type="InterPro" id="IPR000792">
    <property type="entry name" value="Tscrpt_reg_LuxR_C"/>
</dbReference>
<feature type="domain" description="Response regulatory" evidence="7">
    <location>
        <begin position="6"/>
        <end position="121"/>
    </location>
</feature>
<dbReference type="GO" id="GO:0003677">
    <property type="term" value="F:DNA binding"/>
    <property type="evidence" value="ECO:0007669"/>
    <property type="project" value="UniProtKB-KW"/>
</dbReference>
<evidence type="ECO:0000256" key="5">
    <source>
        <dbReference type="PROSITE-ProRule" id="PRU00169"/>
    </source>
</evidence>
<keyword evidence="4" id="KW-0804">Transcription</keyword>
<dbReference type="CDD" id="cd17535">
    <property type="entry name" value="REC_NarL-like"/>
    <property type="match status" value="1"/>
</dbReference>
<dbReference type="SMART" id="SM00421">
    <property type="entry name" value="HTH_LUXR"/>
    <property type="match status" value="1"/>
</dbReference>
<evidence type="ECO:0000256" key="3">
    <source>
        <dbReference type="ARBA" id="ARBA00023125"/>
    </source>
</evidence>
<sequence length="256" mass="26434">MPDPIRVLLVDDHALVRSGFAMVLSVEDDVEVVGQAANGREALAVLAERPADVVLMDVQMPGMDGIEATREVVAAGLAKVIILTTFDREDYLFDALAAGASGFLLKNADPDDLVEAIRAVAGGHALLAPEVTLKVISRLVGHETPGGTAPAGSADAFGDHARADGAAAVGTAPGAPGTAVVQDPRVRRAVESLTPREHEVLALLAEGLSNAEIAAQLFLGESTVKTYVSNILAKTDSRDRVQAVVFAYRAGLAGGV</sequence>
<dbReference type="SUPFAM" id="SSF52172">
    <property type="entry name" value="CheY-like"/>
    <property type="match status" value="1"/>
</dbReference>
<dbReference type="PANTHER" id="PTHR43214">
    <property type="entry name" value="TWO-COMPONENT RESPONSE REGULATOR"/>
    <property type="match status" value="1"/>
</dbReference>
<name>A0A7J9USV0_9MICO</name>
<dbReference type="Proteomes" id="UP000429644">
    <property type="component" value="Unassembled WGS sequence"/>
</dbReference>
<feature type="modified residue" description="4-aspartylphosphate" evidence="5">
    <location>
        <position position="57"/>
    </location>
</feature>
<dbReference type="PANTHER" id="PTHR43214:SF24">
    <property type="entry name" value="TRANSCRIPTIONAL REGULATORY PROTEIN NARL-RELATED"/>
    <property type="match status" value="1"/>
</dbReference>
<dbReference type="AlphaFoldDB" id="A0A7J9USV0"/>
<gene>
    <name evidence="8" type="ORF">GB882_03390</name>
</gene>
<dbReference type="SMART" id="SM00448">
    <property type="entry name" value="REC"/>
    <property type="match status" value="1"/>
</dbReference>
<dbReference type="GO" id="GO:0006355">
    <property type="term" value="P:regulation of DNA-templated transcription"/>
    <property type="evidence" value="ECO:0007669"/>
    <property type="project" value="InterPro"/>
</dbReference>
<proteinExistence type="predicted"/>
<dbReference type="Pfam" id="PF00196">
    <property type="entry name" value="GerE"/>
    <property type="match status" value="1"/>
</dbReference>
<evidence type="ECO:0000259" key="7">
    <source>
        <dbReference type="PROSITE" id="PS50110"/>
    </source>
</evidence>
<keyword evidence="2" id="KW-0805">Transcription regulation</keyword>
<evidence type="ECO:0000256" key="1">
    <source>
        <dbReference type="ARBA" id="ARBA00022553"/>
    </source>
</evidence>
<dbReference type="PROSITE" id="PS50043">
    <property type="entry name" value="HTH_LUXR_2"/>
    <property type="match status" value="1"/>
</dbReference>